<dbReference type="OrthoDB" id="1743443at2759"/>
<dbReference type="Proteomes" id="UP000027138">
    <property type="component" value="Unassembled WGS sequence"/>
</dbReference>
<gene>
    <name evidence="1" type="ORF">JCGZ_07878</name>
</gene>
<keyword evidence="2" id="KW-1185">Reference proteome</keyword>
<organism evidence="1 2">
    <name type="scientific">Jatropha curcas</name>
    <name type="common">Barbados nut</name>
    <dbReference type="NCBI Taxonomy" id="180498"/>
    <lineage>
        <taxon>Eukaryota</taxon>
        <taxon>Viridiplantae</taxon>
        <taxon>Streptophyta</taxon>
        <taxon>Embryophyta</taxon>
        <taxon>Tracheophyta</taxon>
        <taxon>Spermatophyta</taxon>
        <taxon>Magnoliopsida</taxon>
        <taxon>eudicotyledons</taxon>
        <taxon>Gunneridae</taxon>
        <taxon>Pentapetalae</taxon>
        <taxon>rosids</taxon>
        <taxon>fabids</taxon>
        <taxon>Malpighiales</taxon>
        <taxon>Euphorbiaceae</taxon>
        <taxon>Crotonoideae</taxon>
        <taxon>Jatropheae</taxon>
        <taxon>Jatropha</taxon>
    </lineage>
</organism>
<sequence>MDRSIAPAFEALFCSFTHKDWHVLSPFELNGLSYYRNIRVQLRLLQWLIDHFDHSDNLFRHNDFEICPLFEEFSIISGRIPVTEEIPTLMRPLIDRALGMDCTSPHWVPLVCFYILSQYLLLNGIDGYGSLQLVSIVKQMARRHTPLPLILAEMLTWLRDHARDSSSVLSPMGSPLLLQALDRHQAVSDYTRFEGGHITQ</sequence>
<name>A0A067KWM0_JATCU</name>
<dbReference type="EMBL" id="KK914423">
    <property type="protein sequence ID" value="KDP36660.1"/>
    <property type="molecule type" value="Genomic_DNA"/>
</dbReference>
<accession>A0A067KWM0</accession>
<proteinExistence type="predicted"/>
<evidence type="ECO:0000313" key="1">
    <source>
        <dbReference type="EMBL" id="KDP36660.1"/>
    </source>
</evidence>
<dbReference type="AlphaFoldDB" id="A0A067KWM0"/>
<protein>
    <submittedName>
        <fullName evidence="1">Uncharacterized protein</fullName>
    </submittedName>
</protein>
<reference evidence="1 2" key="1">
    <citation type="journal article" date="2014" name="PLoS ONE">
        <title>Global Analysis of Gene Expression Profiles in Physic Nut (Jatropha curcas L.) Seedlings Exposed to Salt Stress.</title>
        <authorList>
            <person name="Zhang L."/>
            <person name="Zhang C."/>
            <person name="Wu P."/>
            <person name="Chen Y."/>
            <person name="Li M."/>
            <person name="Jiang H."/>
            <person name="Wu G."/>
        </authorList>
    </citation>
    <scope>NUCLEOTIDE SEQUENCE [LARGE SCALE GENOMIC DNA]</scope>
    <source>
        <strain evidence="2">cv. GZQX0401</strain>
        <tissue evidence="1">Young leaves</tissue>
    </source>
</reference>
<evidence type="ECO:0000313" key="2">
    <source>
        <dbReference type="Proteomes" id="UP000027138"/>
    </source>
</evidence>